<organism evidence="1 2">
    <name type="scientific">Actinidia chinensis var. chinensis</name>
    <name type="common">Chinese soft-hair kiwi</name>
    <dbReference type="NCBI Taxonomy" id="1590841"/>
    <lineage>
        <taxon>Eukaryota</taxon>
        <taxon>Viridiplantae</taxon>
        <taxon>Streptophyta</taxon>
        <taxon>Embryophyta</taxon>
        <taxon>Tracheophyta</taxon>
        <taxon>Spermatophyta</taxon>
        <taxon>Magnoliopsida</taxon>
        <taxon>eudicotyledons</taxon>
        <taxon>Gunneridae</taxon>
        <taxon>Pentapetalae</taxon>
        <taxon>asterids</taxon>
        <taxon>Ericales</taxon>
        <taxon>Actinidiaceae</taxon>
        <taxon>Actinidia</taxon>
    </lineage>
</organism>
<dbReference type="OMA" id="RWHMFEL"/>
<dbReference type="PANTHER" id="PTHR33265:SF5">
    <property type="entry name" value="COTTON FIBER PROTEIN"/>
    <property type="match status" value="1"/>
</dbReference>
<evidence type="ECO:0000313" key="2">
    <source>
        <dbReference type="Proteomes" id="UP000241394"/>
    </source>
</evidence>
<protein>
    <submittedName>
        <fullName evidence="1">Protein cordon-bleu like</fullName>
    </submittedName>
</protein>
<dbReference type="Pfam" id="PF05553">
    <property type="entry name" value="DUF761"/>
    <property type="match status" value="1"/>
</dbReference>
<proteinExistence type="predicted"/>
<dbReference type="EMBL" id="NKQK01000023">
    <property type="protein sequence ID" value="PSR94725.1"/>
    <property type="molecule type" value="Genomic_DNA"/>
</dbReference>
<comment type="caution">
    <text evidence="1">The sequence shown here is derived from an EMBL/GenBank/DDBJ whole genome shotgun (WGS) entry which is preliminary data.</text>
</comment>
<dbReference type="OrthoDB" id="1929803at2759"/>
<dbReference type="Proteomes" id="UP000241394">
    <property type="component" value="Chromosome LG23"/>
</dbReference>
<gene>
    <name evidence="1" type="ORF">CEY00_Acc25479</name>
</gene>
<reference evidence="1 2" key="1">
    <citation type="submission" date="2017-07" db="EMBL/GenBank/DDBJ databases">
        <title>An improved, manually edited Actinidia chinensis var. chinensis (kiwifruit) genome highlights the challenges associated with draft genomes and gene prediction in plants.</title>
        <authorList>
            <person name="Pilkington S."/>
            <person name="Crowhurst R."/>
            <person name="Hilario E."/>
            <person name="Nardozza S."/>
            <person name="Fraser L."/>
            <person name="Peng Y."/>
            <person name="Gunaseelan K."/>
            <person name="Simpson R."/>
            <person name="Tahir J."/>
            <person name="Deroles S."/>
            <person name="Templeton K."/>
            <person name="Luo Z."/>
            <person name="Davy M."/>
            <person name="Cheng C."/>
            <person name="Mcneilage M."/>
            <person name="Scaglione D."/>
            <person name="Liu Y."/>
            <person name="Zhang Q."/>
            <person name="Datson P."/>
            <person name="De Silva N."/>
            <person name="Gardiner S."/>
            <person name="Bassett H."/>
            <person name="Chagne D."/>
            <person name="Mccallum J."/>
            <person name="Dzierzon H."/>
            <person name="Deng C."/>
            <person name="Wang Y.-Y."/>
            <person name="Barron N."/>
            <person name="Manako K."/>
            <person name="Bowen J."/>
            <person name="Foster T."/>
            <person name="Erridge Z."/>
            <person name="Tiffin H."/>
            <person name="Waite C."/>
            <person name="Davies K."/>
            <person name="Grierson E."/>
            <person name="Laing W."/>
            <person name="Kirk R."/>
            <person name="Chen X."/>
            <person name="Wood M."/>
            <person name="Montefiori M."/>
            <person name="Brummell D."/>
            <person name="Schwinn K."/>
            <person name="Catanach A."/>
            <person name="Fullerton C."/>
            <person name="Li D."/>
            <person name="Meiyalaghan S."/>
            <person name="Nieuwenhuizen N."/>
            <person name="Read N."/>
            <person name="Prakash R."/>
            <person name="Hunter D."/>
            <person name="Zhang H."/>
            <person name="Mckenzie M."/>
            <person name="Knabel M."/>
            <person name="Harris A."/>
            <person name="Allan A."/>
            <person name="Chen A."/>
            <person name="Janssen B."/>
            <person name="Plunkett B."/>
            <person name="Dwamena C."/>
            <person name="Voogd C."/>
            <person name="Leif D."/>
            <person name="Lafferty D."/>
            <person name="Souleyre E."/>
            <person name="Varkonyi-Gasic E."/>
            <person name="Gambi F."/>
            <person name="Hanley J."/>
            <person name="Yao J.-L."/>
            <person name="Cheung J."/>
            <person name="David K."/>
            <person name="Warren B."/>
            <person name="Marsh K."/>
            <person name="Snowden K."/>
            <person name="Lin-Wang K."/>
            <person name="Brian L."/>
            <person name="Martinez-Sanchez M."/>
            <person name="Wang M."/>
            <person name="Ileperuma N."/>
            <person name="Macnee N."/>
            <person name="Campin R."/>
            <person name="Mcatee P."/>
            <person name="Drummond R."/>
            <person name="Espley R."/>
            <person name="Ireland H."/>
            <person name="Wu R."/>
            <person name="Atkinson R."/>
            <person name="Karunairetnam S."/>
            <person name="Bulley S."/>
            <person name="Chunkath S."/>
            <person name="Hanley Z."/>
            <person name="Storey R."/>
            <person name="Thrimawithana A."/>
            <person name="Thomson S."/>
            <person name="David C."/>
            <person name="Testolin R."/>
        </authorList>
    </citation>
    <scope>NUCLEOTIDE SEQUENCE [LARGE SCALE GENOMIC DNA]</scope>
    <source>
        <strain evidence="2">cv. Red5</strain>
        <tissue evidence="1">Young leaf</tissue>
    </source>
</reference>
<evidence type="ECO:0000313" key="1">
    <source>
        <dbReference type="EMBL" id="PSR94725.1"/>
    </source>
</evidence>
<dbReference type="AlphaFoldDB" id="A0A2R6PNT3"/>
<name>A0A2R6PNT3_ACTCC</name>
<reference evidence="2" key="2">
    <citation type="journal article" date="2018" name="BMC Genomics">
        <title>A manually annotated Actinidia chinensis var. chinensis (kiwifruit) genome highlights the challenges associated with draft genomes and gene prediction in plants.</title>
        <authorList>
            <person name="Pilkington S.M."/>
            <person name="Crowhurst R."/>
            <person name="Hilario E."/>
            <person name="Nardozza S."/>
            <person name="Fraser L."/>
            <person name="Peng Y."/>
            <person name="Gunaseelan K."/>
            <person name="Simpson R."/>
            <person name="Tahir J."/>
            <person name="Deroles S.C."/>
            <person name="Templeton K."/>
            <person name="Luo Z."/>
            <person name="Davy M."/>
            <person name="Cheng C."/>
            <person name="McNeilage M."/>
            <person name="Scaglione D."/>
            <person name="Liu Y."/>
            <person name="Zhang Q."/>
            <person name="Datson P."/>
            <person name="De Silva N."/>
            <person name="Gardiner S.E."/>
            <person name="Bassett H."/>
            <person name="Chagne D."/>
            <person name="McCallum J."/>
            <person name="Dzierzon H."/>
            <person name="Deng C."/>
            <person name="Wang Y.Y."/>
            <person name="Barron L."/>
            <person name="Manako K."/>
            <person name="Bowen J."/>
            <person name="Foster T.M."/>
            <person name="Erridge Z.A."/>
            <person name="Tiffin H."/>
            <person name="Waite C.N."/>
            <person name="Davies K.M."/>
            <person name="Grierson E.P."/>
            <person name="Laing W.A."/>
            <person name="Kirk R."/>
            <person name="Chen X."/>
            <person name="Wood M."/>
            <person name="Montefiori M."/>
            <person name="Brummell D.A."/>
            <person name="Schwinn K.E."/>
            <person name="Catanach A."/>
            <person name="Fullerton C."/>
            <person name="Li D."/>
            <person name="Meiyalaghan S."/>
            <person name="Nieuwenhuizen N."/>
            <person name="Read N."/>
            <person name="Prakash R."/>
            <person name="Hunter D."/>
            <person name="Zhang H."/>
            <person name="McKenzie M."/>
            <person name="Knabel M."/>
            <person name="Harris A."/>
            <person name="Allan A.C."/>
            <person name="Gleave A."/>
            <person name="Chen A."/>
            <person name="Janssen B.J."/>
            <person name="Plunkett B."/>
            <person name="Ampomah-Dwamena C."/>
            <person name="Voogd C."/>
            <person name="Leif D."/>
            <person name="Lafferty D."/>
            <person name="Souleyre E.J.F."/>
            <person name="Varkonyi-Gasic E."/>
            <person name="Gambi F."/>
            <person name="Hanley J."/>
            <person name="Yao J.L."/>
            <person name="Cheung J."/>
            <person name="David K.M."/>
            <person name="Warren B."/>
            <person name="Marsh K."/>
            <person name="Snowden K.C."/>
            <person name="Lin-Wang K."/>
            <person name="Brian L."/>
            <person name="Martinez-Sanchez M."/>
            <person name="Wang M."/>
            <person name="Ileperuma N."/>
            <person name="Macnee N."/>
            <person name="Campin R."/>
            <person name="McAtee P."/>
            <person name="Drummond R.S.M."/>
            <person name="Espley R.V."/>
            <person name="Ireland H.S."/>
            <person name="Wu R."/>
            <person name="Atkinson R.G."/>
            <person name="Karunairetnam S."/>
            <person name="Bulley S."/>
            <person name="Chunkath S."/>
            <person name="Hanley Z."/>
            <person name="Storey R."/>
            <person name="Thrimawithana A.H."/>
            <person name="Thomson S."/>
            <person name="David C."/>
            <person name="Testolin R."/>
            <person name="Huang H."/>
            <person name="Hellens R.P."/>
            <person name="Schaffer R.J."/>
        </authorList>
    </citation>
    <scope>NUCLEOTIDE SEQUENCE [LARGE SCALE GENOMIC DNA]</scope>
    <source>
        <strain evidence="2">cv. Red5</strain>
    </source>
</reference>
<dbReference type="InterPro" id="IPR008480">
    <property type="entry name" value="DUF761_pln"/>
</dbReference>
<accession>A0A2R6PNT3</accession>
<dbReference type="Gramene" id="PSR94725">
    <property type="protein sequence ID" value="PSR94725"/>
    <property type="gene ID" value="CEY00_Acc25479"/>
</dbReference>
<sequence length="176" mass="20687">MQKKKSGVTHRAWNLLRIALLWARKGGVFKRRLVIDLRLFPKFLKNIGNSNQHGAIRYGDRELSFDETPIINVKMHRPSSLRFRIPCLNQPQVDFDYNFDLDDDVASYCDYGERKSFLRSGDDECEICEEEIDHSEGDEGIDLKAEQFIAKFYEQIKLQRQVSYLQYSEMLRRGTS</sequence>
<keyword evidence="2" id="KW-1185">Reference proteome</keyword>
<dbReference type="InParanoid" id="A0A2R6PNT3"/>
<dbReference type="STRING" id="1590841.A0A2R6PNT3"/>
<dbReference type="PANTHER" id="PTHR33265">
    <property type="entry name" value="AVR9/CF-9 RAPIDLY ELICITED PROTEIN-RELATED"/>
    <property type="match status" value="1"/>
</dbReference>